<dbReference type="Gene3D" id="3.20.20.70">
    <property type="entry name" value="Aldolase class I"/>
    <property type="match status" value="1"/>
</dbReference>
<keyword evidence="8 10" id="KW-0479">Metal-binding</keyword>
<evidence type="ECO:0000256" key="8">
    <source>
        <dbReference type="ARBA" id="ARBA00022723"/>
    </source>
</evidence>
<dbReference type="RefSeq" id="WP_095134226.1">
    <property type="nucleotide sequence ID" value="NZ_NIBG01000011.1"/>
</dbReference>
<comment type="cofactor">
    <cofactor evidence="2">
        <name>Mn(2+)</name>
        <dbReference type="ChEBI" id="CHEBI:29035"/>
    </cofactor>
</comment>
<sequence>MVKLSPSILSANFANLKEDIEKVEKAGVDMLHIDVMDGQFVPNISIGPVVLKSVSKITNLILDVHLMIDEPDRYIKEFVDGGANIITVHLEACTHIHRTIQLIKSYGVKVGVSLNPGTPLNHLEYILDDVDMVLLMSVNPGFGGQKFIPAIKDKIRELKKMIDARGLNIDIEVDGGIKVDNVKEVVEAGANVIVAGSAIFGADNVEESVRSFREEIK</sequence>
<evidence type="ECO:0000256" key="9">
    <source>
        <dbReference type="ARBA" id="ARBA00023235"/>
    </source>
</evidence>
<accession>A0A267MHI5</accession>
<reference evidence="15 16" key="1">
    <citation type="submission" date="2017-06" db="EMBL/GenBank/DDBJ databases">
        <title>Draft genome sequence of anaerobic fermentative bacterium Anaeromicrobium sediminis DY2726D isolated from West Pacific Ocean sediments.</title>
        <authorList>
            <person name="Zeng X."/>
        </authorList>
    </citation>
    <scope>NUCLEOTIDE SEQUENCE [LARGE SCALE GENOMIC DNA]</scope>
    <source>
        <strain evidence="15 16">DY2726D</strain>
    </source>
</reference>
<dbReference type="NCBIfam" id="NF004076">
    <property type="entry name" value="PRK05581.1-4"/>
    <property type="match status" value="1"/>
</dbReference>
<feature type="binding site" evidence="10 14">
    <location>
        <begin position="196"/>
        <end position="197"/>
    </location>
    <ligand>
        <name>substrate</name>
    </ligand>
</feature>
<dbReference type="InterPro" id="IPR026019">
    <property type="entry name" value="Ribul_P_3_epim"/>
</dbReference>
<dbReference type="GO" id="GO:0004750">
    <property type="term" value="F:D-ribulose-phosphate 3-epimerase activity"/>
    <property type="evidence" value="ECO:0007669"/>
    <property type="project" value="UniProtKB-UniRule"/>
</dbReference>
<feature type="binding site" evidence="10 14">
    <location>
        <begin position="141"/>
        <end position="144"/>
    </location>
    <ligand>
        <name>substrate</name>
    </ligand>
</feature>
<organism evidence="15 16">
    <name type="scientific">Anaeromicrobium sediminis</name>
    <dbReference type="NCBI Taxonomy" id="1478221"/>
    <lineage>
        <taxon>Bacteria</taxon>
        <taxon>Bacillati</taxon>
        <taxon>Bacillota</taxon>
        <taxon>Clostridia</taxon>
        <taxon>Peptostreptococcales</taxon>
        <taxon>Thermotaleaceae</taxon>
        <taxon>Anaeromicrobium</taxon>
    </lineage>
</organism>
<evidence type="ECO:0000313" key="15">
    <source>
        <dbReference type="EMBL" id="PAB58872.1"/>
    </source>
</evidence>
<feature type="binding site" evidence="10 14">
    <location>
        <position position="65"/>
    </location>
    <ligand>
        <name>substrate</name>
    </ligand>
</feature>
<dbReference type="EC" id="5.1.3.1" evidence="7 10"/>
<comment type="cofactor">
    <cofactor evidence="10 13">
        <name>a divalent metal cation</name>
        <dbReference type="ChEBI" id="CHEBI:60240"/>
    </cofactor>
    <text evidence="10 13">Binds 1 divalent metal cation per subunit.</text>
</comment>
<feature type="binding site" evidence="14">
    <location>
        <position position="176"/>
    </location>
    <ligand>
        <name>substrate</name>
    </ligand>
</feature>
<dbReference type="OrthoDB" id="1645589at2"/>
<comment type="caution">
    <text evidence="15">The sequence shown here is derived from an EMBL/GenBank/DDBJ whole genome shotgun (WGS) entry which is preliminary data.</text>
</comment>
<dbReference type="CDD" id="cd00429">
    <property type="entry name" value="RPE"/>
    <property type="match status" value="1"/>
</dbReference>
<comment type="similarity">
    <text evidence="6 10 11">Belongs to the ribulose-phosphate 3-epimerase family.</text>
</comment>
<evidence type="ECO:0000256" key="10">
    <source>
        <dbReference type="HAMAP-Rule" id="MF_02227"/>
    </source>
</evidence>
<dbReference type="PROSITE" id="PS01085">
    <property type="entry name" value="RIBUL_P_3_EPIMER_1"/>
    <property type="match status" value="1"/>
</dbReference>
<comment type="cofactor">
    <cofactor evidence="4">
        <name>Zn(2+)</name>
        <dbReference type="ChEBI" id="CHEBI:29105"/>
    </cofactor>
</comment>
<dbReference type="NCBIfam" id="TIGR01163">
    <property type="entry name" value="rpe"/>
    <property type="match status" value="1"/>
</dbReference>
<comment type="function">
    <text evidence="10">Catalyzes the reversible epimerization of D-ribulose 5-phosphate to D-xylulose 5-phosphate.</text>
</comment>
<evidence type="ECO:0000256" key="5">
    <source>
        <dbReference type="ARBA" id="ARBA00001954"/>
    </source>
</evidence>
<comment type="catalytic activity">
    <reaction evidence="1 10 11">
        <text>D-ribulose 5-phosphate = D-xylulose 5-phosphate</text>
        <dbReference type="Rhea" id="RHEA:13677"/>
        <dbReference type="ChEBI" id="CHEBI:57737"/>
        <dbReference type="ChEBI" id="CHEBI:58121"/>
        <dbReference type="EC" id="5.1.3.1"/>
    </reaction>
</comment>
<comment type="cofactor">
    <cofactor evidence="5">
        <name>Fe(2+)</name>
        <dbReference type="ChEBI" id="CHEBI:29033"/>
    </cofactor>
</comment>
<feature type="binding site" evidence="10 14">
    <location>
        <position position="7"/>
    </location>
    <ligand>
        <name>substrate</name>
    </ligand>
</feature>
<feature type="binding site" evidence="10 13">
    <location>
        <position position="65"/>
    </location>
    <ligand>
        <name>a divalent metal cation</name>
        <dbReference type="ChEBI" id="CHEBI:60240"/>
    </ligand>
</feature>
<evidence type="ECO:0000256" key="11">
    <source>
        <dbReference type="PIRNR" id="PIRNR001461"/>
    </source>
</evidence>
<dbReference type="PIRSF" id="PIRSF001461">
    <property type="entry name" value="RPE"/>
    <property type="match status" value="1"/>
</dbReference>
<keyword evidence="9 10" id="KW-0413">Isomerase</keyword>
<dbReference type="SUPFAM" id="SSF51366">
    <property type="entry name" value="Ribulose-phoshate binding barrel"/>
    <property type="match status" value="1"/>
</dbReference>
<dbReference type="PANTHER" id="PTHR11749">
    <property type="entry name" value="RIBULOSE-5-PHOSPHATE-3-EPIMERASE"/>
    <property type="match status" value="1"/>
</dbReference>
<dbReference type="GO" id="GO:0019323">
    <property type="term" value="P:pentose catabolic process"/>
    <property type="evidence" value="ECO:0007669"/>
    <property type="project" value="UniProtKB-UniRule"/>
</dbReference>
<keyword evidence="13" id="KW-0862">Zinc</keyword>
<name>A0A267MHI5_9FIRM</name>
<dbReference type="GO" id="GO:0006098">
    <property type="term" value="P:pentose-phosphate shunt"/>
    <property type="evidence" value="ECO:0007669"/>
    <property type="project" value="UniProtKB-UniRule"/>
</dbReference>
<evidence type="ECO:0000256" key="2">
    <source>
        <dbReference type="ARBA" id="ARBA00001936"/>
    </source>
</evidence>
<evidence type="ECO:0000256" key="13">
    <source>
        <dbReference type="PIRSR" id="PIRSR001461-2"/>
    </source>
</evidence>
<dbReference type="GO" id="GO:0005737">
    <property type="term" value="C:cytoplasm"/>
    <property type="evidence" value="ECO:0007669"/>
    <property type="project" value="UniProtKB-ARBA"/>
</dbReference>
<feature type="binding site" evidence="10">
    <location>
        <begin position="174"/>
        <end position="176"/>
    </location>
    <ligand>
        <name>substrate</name>
    </ligand>
</feature>
<evidence type="ECO:0000313" key="16">
    <source>
        <dbReference type="Proteomes" id="UP000216024"/>
    </source>
</evidence>
<feature type="binding site" evidence="10 13">
    <location>
        <position position="174"/>
    </location>
    <ligand>
        <name>a divalent metal cation</name>
        <dbReference type="ChEBI" id="CHEBI:60240"/>
    </ligand>
</feature>
<dbReference type="Proteomes" id="UP000216024">
    <property type="component" value="Unassembled WGS sequence"/>
</dbReference>
<evidence type="ECO:0000256" key="3">
    <source>
        <dbReference type="ARBA" id="ARBA00001941"/>
    </source>
</evidence>
<dbReference type="FunFam" id="3.20.20.70:FF:000004">
    <property type="entry name" value="Ribulose-phosphate 3-epimerase"/>
    <property type="match status" value="1"/>
</dbReference>
<keyword evidence="10 11" id="KW-0119">Carbohydrate metabolism</keyword>
<dbReference type="InterPro" id="IPR013785">
    <property type="entry name" value="Aldolase_TIM"/>
</dbReference>
<dbReference type="Pfam" id="PF00834">
    <property type="entry name" value="Ribul_P_3_epim"/>
    <property type="match status" value="1"/>
</dbReference>
<dbReference type="EMBL" id="NIBG01000011">
    <property type="protein sequence ID" value="PAB58872.1"/>
    <property type="molecule type" value="Genomic_DNA"/>
</dbReference>
<dbReference type="GO" id="GO:0046872">
    <property type="term" value="F:metal ion binding"/>
    <property type="evidence" value="ECO:0007669"/>
    <property type="project" value="UniProtKB-UniRule"/>
</dbReference>
<proteinExistence type="inferred from homology"/>
<feature type="active site" description="Proton acceptor" evidence="10 12">
    <location>
        <position position="34"/>
    </location>
</feature>
<protein>
    <recommendedName>
        <fullName evidence="7 10">Ribulose-phosphate 3-epimerase</fullName>
        <ecNumber evidence="7 10">5.1.3.1</ecNumber>
    </recommendedName>
</protein>
<dbReference type="PROSITE" id="PS01086">
    <property type="entry name" value="RIBUL_P_3_EPIMER_2"/>
    <property type="match status" value="1"/>
</dbReference>
<dbReference type="HAMAP" id="MF_02227">
    <property type="entry name" value="RPE"/>
    <property type="match status" value="1"/>
</dbReference>
<comment type="cofactor">
    <cofactor evidence="3">
        <name>Co(2+)</name>
        <dbReference type="ChEBI" id="CHEBI:48828"/>
    </cofactor>
</comment>
<dbReference type="InterPro" id="IPR011060">
    <property type="entry name" value="RibuloseP-bd_barrel"/>
</dbReference>
<keyword evidence="13" id="KW-0464">Manganese</keyword>
<keyword evidence="13" id="KW-0170">Cobalt</keyword>
<feature type="binding site" evidence="10 13">
    <location>
        <position position="32"/>
    </location>
    <ligand>
        <name>a divalent metal cation</name>
        <dbReference type="ChEBI" id="CHEBI:60240"/>
    </ligand>
</feature>
<keyword evidence="16" id="KW-1185">Reference proteome</keyword>
<evidence type="ECO:0000256" key="6">
    <source>
        <dbReference type="ARBA" id="ARBA00009541"/>
    </source>
</evidence>
<comment type="pathway">
    <text evidence="10">Carbohydrate degradation.</text>
</comment>
<gene>
    <name evidence="10" type="primary">rpe</name>
    <name evidence="15" type="ORF">CCE28_13350</name>
</gene>
<evidence type="ECO:0000256" key="7">
    <source>
        <dbReference type="ARBA" id="ARBA00013188"/>
    </source>
</evidence>
<dbReference type="AlphaFoldDB" id="A0A267MHI5"/>
<dbReference type="InterPro" id="IPR000056">
    <property type="entry name" value="Ribul_P_3_epim-like"/>
</dbReference>
<feature type="binding site" evidence="10 13">
    <location>
        <position position="34"/>
    </location>
    <ligand>
        <name>a divalent metal cation</name>
        <dbReference type="ChEBI" id="CHEBI:60240"/>
    </ligand>
</feature>
<evidence type="ECO:0000256" key="4">
    <source>
        <dbReference type="ARBA" id="ARBA00001947"/>
    </source>
</evidence>
<evidence type="ECO:0000256" key="12">
    <source>
        <dbReference type="PIRSR" id="PIRSR001461-1"/>
    </source>
</evidence>
<evidence type="ECO:0000256" key="1">
    <source>
        <dbReference type="ARBA" id="ARBA00001782"/>
    </source>
</evidence>
<evidence type="ECO:0000256" key="14">
    <source>
        <dbReference type="PIRSR" id="PIRSR001461-3"/>
    </source>
</evidence>
<feature type="active site" description="Proton donor" evidence="10 12">
    <location>
        <position position="174"/>
    </location>
</feature>